<reference evidence="3 4" key="1">
    <citation type="submission" date="2016-05" db="EMBL/GenBank/DDBJ databases">
        <title>Paenibacillus sp. 1ZS3-15 nov., isolated from the rhizosphere soil.</title>
        <authorList>
            <person name="Zhang X.X."/>
            <person name="Zhang J."/>
        </authorList>
    </citation>
    <scope>NUCLEOTIDE SEQUENCE [LARGE SCALE GENOMIC DNA]</scope>
    <source>
        <strain evidence="3 4">1ZS3-15</strain>
    </source>
</reference>
<dbReference type="InterPro" id="IPR006626">
    <property type="entry name" value="PbH1"/>
</dbReference>
<proteinExistence type="predicted"/>
<dbReference type="Gene3D" id="2.160.20.110">
    <property type="match status" value="7"/>
</dbReference>
<feature type="chain" id="PRO_5038638959" description="SLH domain-containing protein" evidence="1">
    <location>
        <begin position="25"/>
        <end position="3141"/>
    </location>
</feature>
<evidence type="ECO:0000256" key="1">
    <source>
        <dbReference type="SAM" id="SignalP"/>
    </source>
</evidence>
<dbReference type="PROSITE" id="PS51272">
    <property type="entry name" value="SLH"/>
    <property type="match status" value="3"/>
</dbReference>
<comment type="caution">
    <text evidence="3">The sequence shown here is derived from an EMBL/GenBank/DDBJ whole genome shotgun (WGS) entry which is preliminary data.</text>
</comment>
<gene>
    <name evidence="3" type="ORF">A8708_14520</name>
</gene>
<dbReference type="RefSeq" id="WP_068665267.1">
    <property type="nucleotide sequence ID" value="NZ_LYPB01000070.1"/>
</dbReference>
<feature type="signal peptide" evidence="1">
    <location>
        <begin position="1"/>
        <end position="24"/>
    </location>
</feature>
<accession>A0A198A9F8</accession>
<dbReference type="InterPro" id="IPR051465">
    <property type="entry name" value="Cell_Envelope_Struct_Comp"/>
</dbReference>
<feature type="domain" description="SLH" evidence="2">
    <location>
        <begin position="2951"/>
        <end position="3014"/>
    </location>
</feature>
<dbReference type="PANTHER" id="PTHR43308">
    <property type="entry name" value="OUTER MEMBRANE PROTEIN ALPHA-RELATED"/>
    <property type="match status" value="1"/>
</dbReference>
<dbReference type="InterPro" id="IPR001119">
    <property type="entry name" value="SLH_dom"/>
</dbReference>
<feature type="domain" description="SLH" evidence="2">
    <location>
        <begin position="3015"/>
        <end position="3074"/>
    </location>
</feature>
<dbReference type="Pfam" id="PF13290">
    <property type="entry name" value="CHB_HEX_C_1"/>
    <property type="match status" value="1"/>
</dbReference>
<protein>
    <recommendedName>
        <fullName evidence="2">SLH domain-containing protein</fullName>
    </recommendedName>
</protein>
<evidence type="ECO:0000313" key="4">
    <source>
        <dbReference type="Proteomes" id="UP000078454"/>
    </source>
</evidence>
<organism evidence="3 4">
    <name type="scientific">Paenibacillus oryzisoli</name>
    <dbReference type="NCBI Taxonomy" id="1850517"/>
    <lineage>
        <taxon>Bacteria</taxon>
        <taxon>Bacillati</taxon>
        <taxon>Bacillota</taxon>
        <taxon>Bacilli</taxon>
        <taxon>Bacillales</taxon>
        <taxon>Paenibacillaceae</taxon>
        <taxon>Paenibacillus</taxon>
    </lineage>
</organism>
<dbReference type="STRING" id="1850517.A8708_14520"/>
<keyword evidence="4" id="KW-1185">Reference proteome</keyword>
<keyword evidence="1" id="KW-0732">Signal</keyword>
<dbReference type="InterPro" id="IPR059177">
    <property type="entry name" value="GH29D-like_dom"/>
</dbReference>
<evidence type="ECO:0000259" key="2">
    <source>
        <dbReference type="PROSITE" id="PS51272"/>
    </source>
</evidence>
<feature type="domain" description="SLH" evidence="2">
    <location>
        <begin position="3082"/>
        <end position="3141"/>
    </location>
</feature>
<name>A0A198A9F8_9BACL</name>
<evidence type="ECO:0000313" key="3">
    <source>
        <dbReference type="EMBL" id="OAS17706.1"/>
    </source>
</evidence>
<sequence>MRFTRKSIAVMMFVVLFLSVTATAWIVNAANDAWEDYAATDWYDSNYQTFTIDSEAKLAGIAKLVNSGVTDFNGKTLEISRDMSLSAHEWVPIGHESHPFKGILLGKGGQSFHLSGLNIDSNDKHVGFIGYMNGATVGGFQLTGDIKVSANDFVYAGAVAGYMDLNSTILNITNNVSLIVTTTKDAYVGGIVGDGAGTLSNVVNNASVRLNGSAKGVIGGIAATSHGAAGLTLKKIANTGDITVANSVYEANIGGIVGLANAGIYIGKNDPTKPTELDTYIRNSGDITAASNKVMMSGGILGRATPSASVTFSTLTSNSGNIHITGPGAAGSYAGGLVGSFEQNLELDFDFQQQGTITNYAGSSTYTGGVTGIVYGNFTWGKSFTNGVPINVSGTDGIYTGGIVGRVGGTVTFTNAAKNIASVQVTGSGNEVFTGGLVGFAGSRLLLNSTANDAYINSGSITVSGAADVYTGGIVSNKAYVKAGNNVQSSGDITVSGTQKLYTGGFVGTVSGSDMQLANESYGHKLTVSATSSGEDSAVYTGGIVGYYAVSGTIENPVFTGQMTVNGGTGAYSGGVAGYAAGGTITNATIGNPEAGPTQISSDGNVGGVTGYLSGRVTTAIVKHTSIISSGVDGFAGGIAGQAKGEISGAMVDAANFSNHENFITVNGANTSAGGVVGADDGALLISASEINTISISASAGANHARIGGAIGDNNANLSRGNLPTISTIKISSKADNAALGGIVGVNKGILTGLSANTISISSEGASSKVGGMVGFTQGEIINPRVYAEDGGVLQINVRGNDSAIGGVAGTADTTTIRGNGQDGNITGLVITTDAGASAARVGGLVGESDKASILSAVVENPQLTIGGSNSQVGGLVGLIKDAAITQSYLKGVDGEYAVLTISGNDTDAGGLAGEAERITMTGNAGDANVENLTLLVNNGTNGVRAGGIVGANIESKIEKTFAASVNLTSRGSFSLVGGITGYNKGTETAILNQNFMNVLTISLPVSASSSTVGGMIGLNDARSGNADSALIENAVSTIQNSRIVGKITVHAPNSLTGGMIGENRSIVANNSIVEKLPIVADGNQGIVGGLIGKNAGTSFYTYSNAILTIGGESTIAGGLVGENSGKILSSYIETNLIGDAVGVTGNYALLGGLVGKNSGTLDKSFTSAEVTATGSKTYVGGLVGEQTGAVSNSYSANNITAIGEGSYAGGLIGRLTMGTVTGSYSAGQVIANKLQGKDGPYAGGFAGYYNHTSKDLIDNTYYVKDESKSINSGLLDFGGGKYYELNMYSRLSPVLSESLASRTIFPSLSGWDFSDRTWRYGTPNAAYKYPELNLSANTGGTSGDGSAGSGNNVNMNINWYTKQPSALRFIIQTEADLAGLAGIVNGSITGIDRFDFKGREIEVRAPIHIQSNQWAPIGNTELNAFEGSFNGNNYVISGLKVSASSYAGLFGVIGSDATVSQINLEPITVDGNQHVGSIAGLSKGMLTHIHVKLFDLAKVSNGIIVGGIIGKNTGEATDLSLTVQGGSKLSTSANNAIVGGLVGDNSSSITNSSVTLTKGSLETTGEHAIVGGLVGRQSGNASSLTAHIQAEGTIQSTGTSSVVGGMVGSYESGRADGMTISLTGGILKAMAANAIVGGVIGQSGSDQSTSNMNLTATNETEVVNIQGNGTVGGIFGVKTGKGTNVFDVDGASVHWATLTASDSGILGGIAGKLTNAAIREVVFEGTLTASGQDIVMGGIAGHAVDSIIYEPVVSPAIHLTATEGESSVGGVAGIVESSHPDAALDFDTFIPLYAGVYEAKLNDKMIEITGSGQKANVFAGTLAGQLQSASIYNSTSSADLRVSGMKTATLGGVAGLSSGYIINTTITSGIEATSSSDYNIGGIVGQATGGKIAYVRAESPHQEQITLGDSVTITRVPTATRVGGVAGMADATDMQNVSSRLPIGVTSTNPYNTIYAGGFAGMLGENTAGLIKRVFAEGAVTVSGKAGAFTGGFAGSINAYNIQEAYASGNVSNTAFDARSGGFAGVINNGGALVDAYASQDTVTALGSNGATRSYAGGFAGYNDGSLKRVYSNVSHISALAGGANSYMGALIGYNFRDGLVASAYYTGSLPPIKHDTSSGQAANVKQADFTNHHGLQNWDFSTNAATWSYLDGINGNAPVLVNVTNWRFAPDVSFMKEQEKGDSHFIAASAEQLAGIVLLYEDLEFYKWFNRAATNWPEIEQVTLSADIALKNRLWMPLSSFEGEFDGGSHVISGLTYLADQYDNYGFISNLHGRLANVKFDQARITGGSHTGVAVGTNHTGATVSNVTVSNSNVQGLADQTGGIAGVNNGKMSQVRIAGVELTGTSAVGGIAGVNTGTVTGASAYGSITANGSFVGGITGHNLEGASIEQSFSYSDVKVRGDSPHAGGIAGENNGAITNSYNSGTVSASGTTIARAGGIAGYAPEGSIDNSINTGQVSANINGVLVKGKSWFGGIAGQVGQPTSLQHNYFDEQMLQFRSAYYDEAGNRIPTDALKAAAMKTTVLVSGDLPSGLHQSVWFAKGGFYPQLAVHNGTTESELSVAAVILNSGDTAYHVTGSYSQTIDPSIRWAIDKRGEETVLTASKTGVSRSITINKKPVLYTETAVQPTGSDTSVEFKEKMEVTLDTIELGGSIYYTLDGSEPSENSLVYTQAITLYETTTIKAITSVDGKNTSETFTGNYKKRAPITVGGGGGGGSMPPKTGSTVEVLVNGKAESIGLETSSTEGAVVTSMITVNEQVMEKLLKEQGDQAEITIVFNKRADISIGELSAELLQKMANKQANLKVDTGTVYYSIPTEQFNVKEMSTKLGTDIALKDILVRIEMRASAEEQVKQFHDAAVAGGYTLVTPPVSFKVTYTYGNRVVELGDFSSYVERAIRLSSEAETSKLSTGVVIEKDGTIHHVPTQIRHVNGNVYAVIRTLPSSGEFVLIANPVSFADATTHWAQQTINDMGSRMIVSGVGSGQYEPDREITRAEFATIIIKALGLKPDTNSSLFLDVNASDWYAPYIHTATKYGIISGYENGKFGSLDAISREQAMTIIGRAMALAGLDVTLATGEEDELLAAYVDSSLIDDYAKSGIAASLKIGLVSGRSEGRIAPDDNMTRAEVATIIQKFLKKSGLI</sequence>
<dbReference type="EMBL" id="LYPB01000070">
    <property type="protein sequence ID" value="OAS17706.1"/>
    <property type="molecule type" value="Genomic_DNA"/>
</dbReference>
<dbReference type="Pfam" id="PF00395">
    <property type="entry name" value="SLH"/>
    <property type="match status" value="3"/>
</dbReference>
<dbReference type="SMART" id="SM00710">
    <property type="entry name" value="PbH1"/>
    <property type="match status" value="5"/>
</dbReference>
<dbReference type="Proteomes" id="UP000078454">
    <property type="component" value="Unassembled WGS sequence"/>
</dbReference>
<dbReference type="OrthoDB" id="9802197at2"/>